<feature type="compositionally biased region" description="Polar residues" evidence="1">
    <location>
        <begin position="150"/>
        <end position="193"/>
    </location>
</feature>
<dbReference type="EMBL" id="GBXI01010473">
    <property type="protein sequence ID" value="JAD03819.1"/>
    <property type="molecule type" value="Transcribed_RNA"/>
</dbReference>
<reference evidence="2" key="1">
    <citation type="submission" date="2014-11" db="EMBL/GenBank/DDBJ databases">
        <authorList>
            <person name="Geib S."/>
        </authorList>
    </citation>
    <scope>NUCLEOTIDE SEQUENCE</scope>
</reference>
<evidence type="ECO:0000313" key="2">
    <source>
        <dbReference type="EMBL" id="JAD03819.1"/>
    </source>
</evidence>
<proteinExistence type="predicted"/>
<reference evidence="2" key="2">
    <citation type="journal article" date="2015" name="Gigascience">
        <title>Reconstructing a comprehensive transcriptome assembly of a white-pupal translocated strain of the pest fruit fly Bactrocera cucurbitae.</title>
        <authorList>
            <person name="Sim S.B."/>
            <person name="Calla B."/>
            <person name="Hall B."/>
            <person name="DeRego T."/>
            <person name="Geib S.M."/>
        </authorList>
    </citation>
    <scope>NUCLEOTIDE SEQUENCE</scope>
</reference>
<feature type="region of interest" description="Disordered" evidence="1">
    <location>
        <begin position="100"/>
        <end position="193"/>
    </location>
</feature>
<evidence type="ECO:0000256" key="1">
    <source>
        <dbReference type="SAM" id="MobiDB-lite"/>
    </source>
</evidence>
<feature type="region of interest" description="Disordered" evidence="1">
    <location>
        <begin position="207"/>
        <end position="237"/>
    </location>
</feature>
<feature type="compositionally biased region" description="Polar residues" evidence="1">
    <location>
        <begin position="225"/>
        <end position="237"/>
    </location>
</feature>
<gene>
    <name evidence="2" type="primary">SED4</name>
    <name evidence="2" type="ORF">g.14448</name>
</gene>
<dbReference type="AlphaFoldDB" id="A0A0A1WXQ6"/>
<accession>A0A0A1WXQ6</accession>
<organism evidence="2">
    <name type="scientific">Zeugodacus cucurbitae</name>
    <name type="common">Melon fruit fly</name>
    <name type="synonym">Bactrocera cucurbitae</name>
    <dbReference type="NCBI Taxonomy" id="28588"/>
    <lineage>
        <taxon>Eukaryota</taxon>
        <taxon>Metazoa</taxon>
        <taxon>Ecdysozoa</taxon>
        <taxon>Arthropoda</taxon>
        <taxon>Hexapoda</taxon>
        <taxon>Insecta</taxon>
        <taxon>Pterygota</taxon>
        <taxon>Neoptera</taxon>
        <taxon>Endopterygota</taxon>
        <taxon>Diptera</taxon>
        <taxon>Brachycera</taxon>
        <taxon>Muscomorpha</taxon>
        <taxon>Tephritoidea</taxon>
        <taxon>Tephritidae</taxon>
        <taxon>Zeugodacus</taxon>
        <taxon>Zeugodacus</taxon>
    </lineage>
</organism>
<protein>
    <submittedName>
        <fullName evidence="2">Putative guanine nucleotide-exchange factor SED4</fullName>
    </submittedName>
</protein>
<sequence>MTAPGGPPCLGLGSAVDFSRCGRRPCRRGGGNVHGLLYPEFQHRPPPPSYQASMQEYRLRLLLLDRDRRNDIRGTSPPPTYRSYTGSLIRAPLTTTIRGGGATGSIAGTSEYSFPPSYRSRNTPPATICTEGSVDTTPSDSLLPNEDIPESSTATQQLNGNRCNSTLLTLSEQPSRSTTEISQNPEQATNSQARQVWTSAIVEIEAPNSRGNQNFNKNGHEANYAENTNGGSSKAQKEQITIITISKSDGYSQRDSYSGREHIEILAHL</sequence>
<feature type="compositionally biased region" description="Polar residues" evidence="1">
    <location>
        <begin position="133"/>
        <end position="142"/>
    </location>
</feature>
<name>A0A0A1WXQ6_ZEUCU</name>